<dbReference type="InterPro" id="IPR051126">
    <property type="entry name" value="Thiosulfate_sulfurtransferase"/>
</dbReference>
<dbReference type="PROSITE" id="PS50206">
    <property type="entry name" value="RHODANESE_3"/>
    <property type="match status" value="3"/>
</dbReference>
<organism evidence="3">
    <name type="scientific">invertebrate metagenome</name>
    <dbReference type="NCBI Taxonomy" id="1711999"/>
    <lineage>
        <taxon>unclassified sequences</taxon>
        <taxon>metagenomes</taxon>
        <taxon>organismal metagenomes</taxon>
    </lineage>
</organism>
<evidence type="ECO:0000313" key="3">
    <source>
        <dbReference type="EMBL" id="PJE78359.1"/>
    </source>
</evidence>
<dbReference type="GO" id="GO:0004792">
    <property type="term" value="F:thiosulfate-cyanide sulfurtransferase activity"/>
    <property type="evidence" value="ECO:0007669"/>
    <property type="project" value="UniProtKB-EC"/>
</dbReference>
<keyword evidence="3" id="KW-0808">Transferase</keyword>
<accession>A0A2H9T577</accession>
<dbReference type="PANTHER" id="PTHR43855">
    <property type="entry name" value="THIOSULFATE SULFURTRANSFERASE"/>
    <property type="match status" value="1"/>
</dbReference>
<feature type="domain" description="Rhodanese" evidence="2">
    <location>
        <begin position="335"/>
        <end position="440"/>
    </location>
</feature>
<feature type="domain" description="Rhodanese" evidence="2">
    <location>
        <begin position="48"/>
        <end position="157"/>
    </location>
</feature>
<comment type="caution">
    <text evidence="3">The sequence shown here is derived from an EMBL/GenBank/DDBJ whole genome shotgun (WGS) entry which is preliminary data.</text>
</comment>
<protein>
    <submittedName>
        <fullName evidence="3">Thiosulfate sulfurtransferase YnjE</fullName>
        <ecNumber evidence="3">2.8.1.1</ecNumber>
    </submittedName>
</protein>
<dbReference type="EMBL" id="NSIT01000196">
    <property type="protein sequence ID" value="PJE78359.1"/>
    <property type="molecule type" value="Genomic_DNA"/>
</dbReference>
<dbReference type="Gene3D" id="3.40.250.10">
    <property type="entry name" value="Rhodanese-like domain"/>
    <property type="match status" value="3"/>
</dbReference>
<dbReference type="InterPro" id="IPR001763">
    <property type="entry name" value="Rhodanese-like_dom"/>
</dbReference>
<sequence length="463" mass="52354">MLSSRLFKALNVGCLLFLLVVFLPHGQSTTLTHDYTTIDVRQFVQLKHTSHPVVIDARNPDAFNGWAMDNENRGGHIPEARLLSADWIVRDLSDLNTAYKRTGITSEDLVVIYGYNKKQSIIVADWLVNEKELNPDNISVLQGGYNQWSENKNNPVDRLPNYHLLMPATELNRQINTTPELKIVEIGWDGGKGKNYRKGHIPAALYWNDLEFEHPPIYELNSVQSIRDSLKQLGITATTPVVVYSTESIGSARGAAVMKYAGIKNVTMLNGGKEAWEVAGFPLEKGWVEPIPSDNFGTNQPGDSSVVININQAKKLRLNLNGALVSIRSWKEYTGQISGYDYFQKRGRITGALWGQAGDSAWDMNAYHNPDNTMRSSQEIQTFWNQWGIYPDRMQLAFYCGNGWRASEVWWYAQVMGYTNNSIYSSGWMRWRNDPANPISTGILTRKESIQDWQMASGKTSFN</sequence>
<evidence type="ECO:0000259" key="2">
    <source>
        <dbReference type="PROSITE" id="PS50206"/>
    </source>
</evidence>
<dbReference type="SUPFAM" id="SSF52821">
    <property type="entry name" value="Rhodanese/Cell cycle control phosphatase"/>
    <property type="match status" value="3"/>
</dbReference>
<dbReference type="EC" id="2.8.1.1" evidence="3"/>
<reference evidence="3" key="1">
    <citation type="journal article" date="2017" name="Appl. Environ. Microbiol.">
        <title>Molecular characterization of an Endozoicomonas-like organism causing infection in king scallop Pecten maximus L.</title>
        <authorList>
            <person name="Cano I."/>
            <person name="van Aerle R."/>
            <person name="Ross S."/>
            <person name="Verner-Jeffreys D.W."/>
            <person name="Paley R.K."/>
            <person name="Rimmer G."/>
            <person name="Ryder D."/>
            <person name="Hooper P."/>
            <person name="Stone D."/>
            <person name="Feist S.W."/>
        </authorList>
    </citation>
    <scope>NUCLEOTIDE SEQUENCE</scope>
</reference>
<name>A0A2H9T577_9ZZZZ</name>
<dbReference type="InterPro" id="IPR036873">
    <property type="entry name" value="Rhodanese-like_dom_sf"/>
</dbReference>
<dbReference type="SMART" id="SM00450">
    <property type="entry name" value="RHOD"/>
    <property type="match status" value="3"/>
</dbReference>
<dbReference type="CDD" id="cd00158">
    <property type="entry name" value="RHOD"/>
    <property type="match status" value="1"/>
</dbReference>
<feature type="domain" description="Rhodanese" evidence="2">
    <location>
        <begin position="177"/>
        <end position="285"/>
    </location>
</feature>
<gene>
    <name evidence="3" type="primary">ynjE</name>
    <name evidence="3" type="ORF">CI610_02712</name>
</gene>
<keyword evidence="1" id="KW-0677">Repeat</keyword>
<dbReference type="AlphaFoldDB" id="A0A2H9T577"/>
<proteinExistence type="predicted"/>
<dbReference type="PANTHER" id="PTHR43855:SF1">
    <property type="entry name" value="THIOSULFATE SULFURTRANSFERASE"/>
    <property type="match status" value="1"/>
</dbReference>
<evidence type="ECO:0000256" key="1">
    <source>
        <dbReference type="ARBA" id="ARBA00022737"/>
    </source>
</evidence>
<dbReference type="Pfam" id="PF00581">
    <property type="entry name" value="Rhodanese"/>
    <property type="match status" value="3"/>
</dbReference>